<proteinExistence type="inferred from homology"/>
<comment type="similarity">
    <text evidence="1 7">Belongs to the cytochrome P450 family.</text>
</comment>
<gene>
    <name evidence="8" type="ORF">EDB81DRAFT_874829</name>
</gene>
<comment type="caution">
    <text evidence="8">The sequence shown here is derived from an EMBL/GenBank/DDBJ whole genome shotgun (WGS) entry which is preliminary data.</text>
</comment>
<reference evidence="8" key="1">
    <citation type="journal article" date="2021" name="Nat. Commun.">
        <title>Genetic determinants of endophytism in the Arabidopsis root mycobiome.</title>
        <authorList>
            <person name="Mesny F."/>
            <person name="Miyauchi S."/>
            <person name="Thiergart T."/>
            <person name="Pickel B."/>
            <person name="Atanasova L."/>
            <person name="Karlsson M."/>
            <person name="Huettel B."/>
            <person name="Barry K.W."/>
            <person name="Haridas S."/>
            <person name="Chen C."/>
            <person name="Bauer D."/>
            <person name="Andreopoulos W."/>
            <person name="Pangilinan J."/>
            <person name="LaButti K."/>
            <person name="Riley R."/>
            <person name="Lipzen A."/>
            <person name="Clum A."/>
            <person name="Drula E."/>
            <person name="Henrissat B."/>
            <person name="Kohler A."/>
            <person name="Grigoriev I.V."/>
            <person name="Martin F.M."/>
            <person name="Hacquard S."/>
        </authorList>
    </citation>
    <scope>NUCLEOTIDE SEQUENCE</scope>
    <source>
        <strain evidence="8">MPI-CAGE-AT-0147</strain>
    </source>
</reference>
<evidence type="ECO:0000256" key="7">
    <source>
        <dbReference type="RuleBase" id="RU000461"/>
    </source>
</evidence>
<evidence type="ECO:0000256" key="1">
    <source>
        <dbReference type="ARBA" id="ARBA00010617"/>
    </source>
</evidence>
<evidence type="ECO:0000256" key="5">
    <source>
        <dbReference type="ARBA" id="ARBA00023033"/>
    </source>
</evidence>
<evidence type="ECO:0000313" key="9">
    <source>
        <dbReference type="Proteomes" id="UP000738349"/>
    </source>
</evidence>
<dbReference type="InterPro" id="IPR017972">
    <property type="entry name" value="Cyt_P450_CS"/>
</dbReference>
<dbReference type="GO" id="GO:0016705">
    <property type="term" value="F:oxidoreductase activity, acting on paired donors, with incorporation or reduction of molecular oxygen"/>
    <property type="evidence" value="ECO:0007669"/>
    <property type="project" value="InterPro"/>
</dbReference>
<dbReference type="EMBL" id="JAGMUV010000001">
    <property type="protein sequence ID" value="KAH7176006.1"/>
    <property type="molecule type" value="Genomic_DNA"/>
</dbReference>
<dbReference type="AlphaFoldDB" id="A0A9P9JIW2"/>
<protein>
    <submittedName>
        <fullName evidence="8">Cytochrome P450</fullName>
    </submittedName>
</protein>
<dbReference type="InterPro" id="IPR050364">
    <property type="entry name" value="Cytochrome_P450_fung"/>
</dbReference>
<dbReference type="InterPro" id="IPR002401">
    <property type="entry name" value="Cyt_P450_E_grp-I"/>
</dbReference>
<dbReference type="Gene3D" id="1.10.630.10">
    <property type="entry name" value="Cytochrome P450"/>
    <property type="match status" value="1"/>
</dbReference>
<keyword evidence="9" id="KW-1185">Reference proteome</keyword>
<name>A0A9P9JIW2_9HYPO</name>
<dbReference type="InterPro" id="IPR001128">
    <property type="entry name" value="Cyt_P450"/>
</dbReference>
<keyword evidence="4 6" id="KW-0408">Iron</keyword>
<dbReference type="PROSITE" id="PS00086">
    <property type="entry name" value="CYTOCHROME_P450"/>
    <property type="match status" value="1"/>
</dbReference>
<dbReference type="PRINTS" id="PR00463">
    <property type="entry name" value="EP450I"/>
</dbReference>
<dbReference type="Pfam" id="PF00067">
    <property type="entry name" value="p450"/>
    <property type="match status" value="1"/>
</dbReference>
<organism evidence="8 9">
    <name type="scientific">Dactylonectria macrodidyma</name>
    <dbReference type="NCBI Taxonomy" id="307937"/>
    <lineage>
        <taxon>Eukaryota</taxon>
        <taxon>Fungi</taxon>
        <taxon>Dikarya</taxon>
        <taxon>Ascomycota</taxon>
        <taxon>Pezizomycotina</taxon>
        <taxon>Sordariomycetes</taxon>
        <taxon>Hypocreomycetidae</taxon>
        <taxon>Hypocreales</taxon>
        <taxon>Nectriaceae</taxon>
        <taxon>Dactylonectria</taxon>
    </lineage>
</organism>
<feature type="binding site" description="axial binding residue" evidence="6">
    <location>
        <position position="63"/>
    </location>
    <ligand>
        <name>heme</name>
        <dbReference type="ChEBI" id="CHEBI:30413"/>
    </ligand>
    <ligandPart>
        <name>Fe</name>
        <dbReference type="ChEBI" id="CHEBI:18248"/>
    </ligandPart>
</feature>
<keyword evidence="6 7" id="KW-0349">Heme</keyword>
<comment type="cofactor">
    <cofactor evidence="6">
        <name>heme</name>
        <dbReference type="ChEBI" id="CHEBI:30413"/>
    </cofactor>
</comment>
<keyword evidence="3 7" id="KW-0560">Oxidoreductase</keyword>
<dbReference type="GO" id="GO:0020037">
    <property type="term" value="F:heme binding"/>
    <property type="evidence" value="ECO:0007669"/>
    <property type="project" value="InterPro"/>
</dbReference>
<keyword evidence="5 7" id="KW-0503">Monooxygenase</keyword>
<evidence type="ECO:0000256" key="3">
    <source>
        <dbReference type="ARBA" id="ARBA00023002"/>
    </source>
</evidence>
<dbReference type="SUPFAM" id="SSF48264">
    <property type="entry name" value="Cytochrome P450"/>
    <property type="match status" value="1"/>
</dbReference>
<dbReference type="GO" id="GO:0004497">
    <property type="term" value="F:monooxygenase activity"/>
    <property type="evidence" value="ECO:0007669"/>
    <property type="project" value="UniProtKB-KW"/>
</dbReference>
<dbReference type="PANTHER" id="PTHR46300:SF2">
    <property type="entry name" value="CYTOCHROME P450 MONOOXYGENASE ALNH-RELATED"/>
    <property type="match status" value="1"/>
</dbReference>
<evidence type="ECO:0000256" key="4">
    <source>
        <dbReference type="ARBA" id="ARBA00023004"/>
    </source>
</evidence>
<dbReference type="PANTHER" id="PTHR46300">
    <property type="entry name" value="P450, PUTATIVE (EUROFUNG)-RELATED-RELATED"/>
    <property type="match status" value="1"/>
</dbReference>
<dbReference type="InterPro" id="IPR036396">
    <property type="entry name" value="Cyt_P450_sf"/>
</dbReference>
<sequence length="144" mass="15802">MYRVPKGATVVANTYAVHHDPKSYQEHHRFIPERFLHEGHPLRAKEMATLSKNFAFGVGRRSCPGLQVANASLYVVLSRILWGFNISAASSGPPRLEPVPSPLVVALALFECSVIPRSEKVRELIGNQAEGQTPPPGARVCFCV</sequence>
<keyword evidence="2 6" id="KW-0479">Metal-binding</keyword>
<evidence type="ECO:0000256" key="6">
    <source>
        <dbReference type="PIRSR" id="PIRSR602401-1"/>
    </source>
</evidence>
<evidence type="ECO:0000256" key="2">
    <source>
        <dbReference type="ARBA" id="ARBA00022723"/>
    </source>
</evidence>
<dbReference type="Proteomes" id="UP000738349">
    <property type="component" value="Unassembled WGS sequence"/>
</dbReference>
<dbReference type="GO" id="GO:0005506">
    <property type="term" value="F:iron ion binding"/>
    <property type="evidence" value="ECO:0007669"/>
    <property type="project" value="InterPro"/>
</dbReference>
<dbReference type="OrthoDB" id="5082925at2759"/>
<evidence type="ECO:0000313" key="8">
    <source>
        <dbReference type="EMBL" id="KAH7176006.1"/>
    </source>
</evidence>
<accession>A0A9P9JIW2</accession>